<dbReference type="SMART" id="SM00855">
    <property type="entry name" value="PGAM"/>
    <property type="match status" value="1"/>
</dbReference>
<dbReference type="KEGG" id="rga:RGR602_CH03282"/>
<dbReference type="RefSeq" id="WP_039845962.1">
    <property type="nucleotide sequence ID" value="NZ_CP006877.1"/>
</dbReference>
<dbReference type="AlphaFoldDB" id="A0A0B4X7Y5"/>
<accession>A0A0B4X7Y5</accession>
<dbReference type="CDD" id="cd07067">
    <property type="entry name" value="HP_PGM_like"/>
    <property type="match status" value="1"/>
</dbReference>
<organism evidence="1 2">
    <name type="scientific">Rhizobium gallicum bv. gallicum R602sp</name>
    <dbReference type="NCBI Taxonomy" id="1041138"/>
    <lineage>
        <taxon>Bacteria</taxon>
        <taxon>Pseudomonadati</taxon>
        <taxon>Pseudomonadota</taxon>
        <taxon>Alphaproteobacteria</taxon>
        <taxon>Hyphomicrobiales</taxon>
        <taxon>Rhizobiaceae</taxon>
        <taxon>Rhizobium/Agrobacterium group</taxon>
        <taxon>Rhizobium</taxon>
    </lineage>
</organism>
<keyword evidence="2" id="KW-1185">Reference proteome</keyword>
<reference evidence="1 2" key="1">
    <citation type="submission" date="2013-11" db="EMBL/GenBank/DDBJ databases">
        <title>Complete genome sequence of Rhizobium gallicum bv. gallicum R602.</title>
        <authorList>
            <person name="Bustos P."/>
            <person name="Santamaria R.I."/>
            <person name="Lozano L."/>
            <person name="Acosta J.L."/>
            <person name="Ormeno-Orrillo E."/>
            <person name="Rogel M.A."/>
            <person name="Romero D."/>
            <person name="Cevallos M.A."/>
            <person name="Martinez-Romero E."/>
            <person name="Gonzalez V."/>
        </authorList>
    </citation>
    <scope>NUCLEOTIDE SEQUENCE [LARGE SCALE GENOMIC DNA]</scope>
    <source>
        <strain evidence="1 2">R602</strain>
    </source>
</reference>
<dbReference type="PANTHER" id="PTHR48100">
    <property type="entry name" value="BROAD-SPECIFICITY PHOSPHATASE YOR283W-RELATED"/>
    <property type="match status" value="1"/>
</dbReference>
<dbReference type="InterPro" id="IPR029033">
    <property type="entry name" value="His_PPase_superfam"/>
</dbReference>
<name>A0A0B4X7Y5_9HYPH</name>
<dbReference type="InterPro" id="IPR050275">
    <property type="entry name" value="PGM_Phosphatase"/>
</dbReference>
<dbReference type="Proteomes" id="UP000031368">
    <property type="component" value="Chromosome"/>
</dbReference>
<gene>
    <name evidence="1" type="ORF">RGR602_CH03282</name>
</gene>
<evidence type="ECO:0000313" key="2">
    <source>
        <dbReference type="Proteomes" id="UP000031368"/>
    </source>
</evidence>
<dbReference type="InterPro" id="IPR013078">
    <property type="entry name" value="His_Pase_superF_clade-1"/>
</dbReference>
<protein>
    <submittedName>
        <fullName evidence="1">Phosphoglycerate mutase protein</fullName>
    </submittedName>
</protein>
<dbReference type="GO" id="GO:0016791">
    <property type="term" value="F:phosphatase activity"/>
    <property type="evidence" value="ECO:0007669"/>
    <property type="project" value="TreeGrafter"/>
</dbReference>
<dbReference type="SUPFAM" id="SSF53254">
    <property type="entry name" value="Phosphoglycerate mutase-like"/>
    <property type="match status" value="1"/>
</dbReference>
<dbReference type="Pfam" id="PF00300">
    <property type="entry name" value="His_Phos_1"/>
    <property type="match status" value="1"/>
</dbReference>
<sequence>MHTRLTWICHGPTSAGRNGRFPLDEPLEESAVAETRAIAGRLQRADRVLTSPALRARQTAEALSLGSLPDPLLADCDYGRWGGVAIADLQMQEPENLLAWMSDPESAPHGGENIRQLAGRAAQSMETQSILGGHVIAVSHAALIRAAILNVLQAPLSSFWLADIEPLSILRMTHNGRRWALRFGD</sequence>
<dbReference type="EMBL" id="CP006877">
    <property type="protein sequence ID" value="AJD42592.1"/>
    <property type="molecule type" value="Genomic_DNA"/>
</dbReference>
<evidence type="ECO:0000313" key="1">
    <source>
        <dbReference type="EMBL" id="AJD42592.1"/>
    </source>
</evidence>
<dbReference type="HOGENOM" id="CLU_033323_6_0_5"/>
<proteinExistence type="predicted"/>
<dbReference type="PANTHER" id="PTHR48100:SF10">
    <property type="entry name" value="2-CARBOXY-D-ARABINITOL-1-PHOSPHATASE-RELATED"/>
    <property type="match status" value="1"/>
</dbReference>
<dbReference type="Gene3D" id="3.40.50.1240">
    <property type="entry name" value="Phosphoglycerate mutase-like"/>
    <property type="match status" value="1"/>
</dbReference>